<feature type="region of interest" description="Disordered" evidence="3">
    <location>
        <begin position="1"/>
        <end position="53"/>
    </location>
</feature>
<dbReference type="InterPro" id="IPR036964">
    <property type="entry name" value="RASGEF_cat_dom_sf"/>
</dbReference>
<keyword evidence="1 2" id="KW-0344">Guanine-nucleotide releasing factor</keyword>
<evidence type="ECO:0000256" key="2">
    <source>
        <dbReference type="PROSITE-ProRule" id="PRU00168"/>
    </source>
</evidence>
<dbReference type="Proteomes" id="UP000023152">
    <property type="component" value="Unassembled WGS sequence"/>
</dbReference>
<dbReference type="InterPro" id="IPR008937">
    <property type="entry name" value="Ras-like_GEF"/>
</dbReference>
<dbReference type="OrthoDB" id="546434at2759"/>
<dbReference type="PANTHER" id="PTHR23113">
    <property type="entry name" value="GUANINE NUCLEOTIDE EXCHANGE FACTOR"/>
    <property type="match status" value="1"/>
</dbReference>
<name>X6NWI3_RETFI</name>
<dbReference type="Gene3D" id="1.10.840.10">
    <property type="entry name" value="Ras guanine-nucleotide exchange factors catalytic domain"/>
    <property type="match status" value="2"/>
</dbReference>
<gene>
    <name evidence="5" type="ORF">RFI_06930</name>
</gene>
<dbReference type="GO" id="GO:0007265">
    <property type="term" value="P:Ras protein signal transduction"/>
    <property type="evidence" value="ECO:0007669"/>
    <property type="project" value="TreeGrafter"/>
</dbReference>
<keyword evidence="6" id="KW-1185">Reference proteome</keyword>
<feature type="domain" description="Ras-GEF" evidence="4">
    <location>
        <begin position="636"/>
        <end position="988"/>
    </location>
</feature>
<evidence type="ECO:0000256" key="3">
    <source>
        <dbReference type="SAM" id="MobiDB-lite"/>
    </source>
</evidence>
<feature type="compositionally biased region" description="Basic residues" evidence="3">
    <location>
        <begin position="36"/>
        <end position="47"/>
    </location>
</feature>
<accession>X6NWI3</accession>
<feature type="region of interest" description="Disordered" evidence="3">
    <location>
        <begin position="344"/>
        <end position="390"/>
    </location>
</feature>
<evidence type="ECO:0000313" key="5">
    <source>
        <dbReference type="EMBL" id="ETO30189.1"/>
    </source>
</evidence>
<sequence>MPKQDSETAGTASKKTHSHRPKPNEYLQRPYNRTRNQQKHAVIKKTKAVNPAGIQQPIQEEEQKEAITTSNEQANKVLPKPNNITAEKLQDISKDTNVKSSPLTTVDDENDVKTNGVLVSAVYQQRTQKKKPLKAMKRPQPQPVFSVNTPIICFPYRWKDPDVDEKCINNKQYHRKEEELPNIMSKEACVKHLLSYQNCCKRFLCAYFLNLKQLHSCDGLLNEMMASLNDLICTVVYDHPNLSVHTKFIRQRRHRIQTDSVYYDSELVCHRECSSCTFVLYSPQELGEEKTTEMKSDVMDTTTIALQSVGIRPFQHADATTSQYTPSTTAFSEHAITLSQFLHKSDGKDNNNNNNDNNNNNNNNNNGNESDEIDSDCSSDNKSHCNSKKTKEIKVKIKDTPRTRCNSIDSIKDDIASRDESSMQKVETQSCPDLQCDGFSLDSDLQDTPAQMALPNDHDHAHFSSSELQTNRDSFDPCQAIKHHIGIYYYIRTCLCVAFCCQTSFVVTSQLTVCLHSLIMYFEELLYHWIHYYPSDFSDEMLLQTLMRFIETCKERTKALKPLKRRWTRLTELIRRRKPRMKENMLCTCSISNLRINPKVAVTDHNVTQYRFTDSFFPPPELVSHLTSKIDLLQVQPATVAEQLTLIDTDIFLRIEIRELTNCAWQNCEHLDSDILPNDSNKNSPPIPIPEEETLEGILEPKPLSHDDSNMAPLSHTSESVPDTNGADSSNEPRADPAMVNETQRHTSWMHKLKNVKIDAPNLLYMIDHVNRLSLWVATAILQEKTIAQQVAMCKFFYFVAHHCLQLNNIHSCTAIFAGICLEPVDRLKHVKALLLQDSVIQMYHCGFMCLFSSEKNYRYYRNIVEQWFESEQIHTSVAYAFVRNICSLVHSIRPCLPFMPVLVKDLFVVQTNLMSKNPQTYEKEVNLRMLEKNCRLIRRFYEMQQRSKLYANSISKDVDAQSIIRMSVACHKHLDTLRLISLEIQPKIIKT</sequence>
<dbReference type="AlphaFoldDB" id="X6NWI3"/>
<protein>
    <recommendedName>
        <fullName evidence="4">Ras-GEF domain-containing protein</fullName>
    </recommendedName>
</protein>
<evidence type="ECO:0000313" key="6">
    <source>
        <dbReference type="Proteomes" id="UP000023152"/>
    </source>
</evidence>
<comment type="caution">
    <text evidence="5">The sequence shown here is derived from an EMBL/GenBank/DDBJ whole genome shotgun (WGS) entry which is preliminary data.</text>
</comment>
<dbReference type="SUPFAM" id="SSF48366">
    <property type="entry name" value="Ras GEF"/>
    <property type="match status" value="1"/>
</dbReference>
<dbReference type="InterPro" id="IPR001895">
    <property type="entry name" value="RASGEF_cat_dom"/>
</dbReference>
<proteinExistence type="predicted"/>
<dbReference type="SMART" id="SM00147">
    <property type="entry name" value="RasGEF"/>
    <property type="match status" value="1"/>
</dbReference>
<feature type="compositionally biased region" description="Polar residues" evidence="3">
    <location>
        <begin position="715"/>
        <end position="732"/>
    </location>
</feature>
<feature type="compositionally biased region" description="Basic and acidic residues" evidence="3">
    <location>
        <begin position="379"/>
        <end position="390"/>
    </location>
</feature>
<organism evidence="5 6">
    <name type="scientific">Reticulomyxa filosa</name>
    <dbReference type="NCBI Taxonomy" id="46433"/>
    <lineage>
        <taxon>Eukaryota</taxon>
        <taxon>Sar</taxon>
        <taxon>Rhizaria</taxon>
        <taxon>Retaria</taxon>
        <taxon>Foraminifera</taxon>
        <taxon>Monothalamids</taxon>
        <taxon>Reticulomyxidae</taxon>
        <taxon>Reticulomyxa</taxon>
    </lineage>
</organism>
<dbReference type="GO" id="GO:0005886">
    <property type="term" value="C:plasma membrane"/>
    <property type="evidence" value="ECO:0007669"/>
    <property type="project" value="TreeGrafter"/>
</dbReference>
<evidence type="ECO:0000259" key="4">
    <source>
        <dbReference type="PROSITE" id="PS50009"/>
    </source>
</evidence>
<dbReference type="PANTHER" id="PTHR23113:SF99">
    <property type="entry name" value="RASGEF DOMAIN-CONTAINING PROTEIN"/>
    <property type="match status" value="1"/>
</dbReference>
<dbReference type="Pfam" id="PF00617">
    <property type="entry name" value="RasGEF"/>
    <property type="match status" value="1"/>
</dbReference>
<dbReference type="Gene3D" id="1.20.870.10">
    <property type="entry name" value="Son of sevenless (SoS) protein Chain: S domain 1"/>
    <property type="match status" value="1"/>
</dbReference>
<dbReference type="EMBL" id="ASPP01005633">
    <property type="protein sequence ID" value="ETO30189.1"/>
    <property type="molecule type" value="Genomic_DNA"/>
</dbReference>
<feature type="compositionally biased region" description="Low complexity" evidence="3">
    <location>
        <begin position="350"/>
        <end position="366"/>
    </location>
</feature>
<evidence type="ECO:0000256" key="1">
    <source>
        <dbReference type="ARBA" id="ARBA00022658"/>
    </source>
</evidence>
<reference evidence="5 6" key="1">
    <citation type="journal article" date="2013" name="Curr. Biol.">
        <title>The Genome of the Foraminiferan Reticulomyxa filosa.</title>
        <authorList>
            <person name="Glockner G."/>
            <person name="Hulsmann N."/>
            <person name="Schleicher M."/>
            <person name="Noegel A.A."/>
            <person name="Eichinger L."/>
            <person name="Gallinger C."/>
            <person name="Pawlowski J."/>
            <person name="Sierra R."/>
            <person name="Euteneuer U."/>
            <person name="Pillet L."/>
            <person name="Moustafa A."/>
            <person name="Platzer M."/>
            <person name="Groth M."/>
            <person name="Szafranski K."/>
            <person name="Schliwa M."/>
        </authorList>
    </citation>
    <scope>NUCLEOTIDE SEQUENCE [LARGE SCALE GENOMIC DNA]</scope>
</reference>
<feature type="region of interest" description="Disordered" evidence="3">
    <location>
        <begin position="701"/>
        <end position="736"/>
    </location>
</feature>
<dbReference type="GO" id="GO:0005085">
    <property type="term" value="F:guanyl-nucleotide exchange factor activity"/>
    <property type="evidence" value="ECO:0007669"/>
    <property type="project" value="UniProtKB-KW"/>
</dbReference>
<dbReference type="PROSITE" id="PS50009">
    <property type="entry name" value="RASGEF_CAT"/>
    <property type="match status" value="1"/>
</dbReference>
<dbReference type="InterPro" id="IPR023578">
    <property type="entry name" value="Ras_GEF_dom_sf"/>
</dbReference>